<comment type="subcellular location">
    <subcellularLocation>
        <location evidence="1 7">Cell membrane</location>
        <topology evidence="1 7">Multi-pass membrane protein</topology>
    </subcellularLocation>
</comment>
<keyword evidence="2 7" id="KW-0813">Transport</keyword>
<evidence type="ECO:0000313" key="9">
    <source>
        <dbReference type="EMBL" id="THF72632.1"/>
    </source>
</evidence>
<dbReference type="PANTHER" id="PTHR43744">
    <property type="entry name" value="ABC TRANSPORTER PERMEASE PROTEIN MG189-RELATED-RELATED"/>
    <property type="match status" value="1"/>
</dbReference>
<dbReference type="InterPro" id="IPR000515">
    <property type="entry name" value="MetI-like"/>
</dbReference>
<dbReference type="PANTHER" id="PTHR43744:SF9">
    <property type="entry name" value="POLYGALACTURONAN_RHAMNOGALACTURONAN TRANSPORT SYSTEM PERMEASE PROTEIN YTCP"/>
    <property type="match status" value="1"/>
</dbReference>
<dbReference type="RefSeq" id="WP_136373999.1">
    <property type="nucleotide sequence ID" value="NZ_SSOB01000076.1"/>
</dbReference>
<feature type="transmembrane region" description="Helical" evidence="7">
    <location>
        <begin position="257"/>
        <end position="276"/>
    </location>
</feature>
<feature type="transmembrane region" description="Helical" evidence="7">
    <location>
        <begin position="72"/>
        <end position="96"/>
    </location>
</feature>
<keyword evidence="6 7" id="KW-0472">Membrane</keyword>
<organism evidence="9 10">
    <name type="scientific">Cohnella fermenti</name>
    <dbReference type="NCBI Taxonomy" id="2565925"/>
    <lineage>
        <taxon>Bacteria</taxon>
        <taxon>Bacillati</taxon>
        <taxon>Bacillota</taxon>
        <taxon>Bacilli</taxon>
        <taxon>Bacillales</taxon>
        <taxon>Paenibacillaceae</taxon>
        <taxon>Cohnella</taxon>
    </lineage>
</organism>
<dbReference type="GO" id="GO:0055085">
    <property type="term" value="P:transmembrane transport"/>
    <property type="evidence" value="ECO:0007669"/>
    <property type="project" value="InterPro"/>
</dbReference>
<feature type="transmembrane region" description="Helical" evidence="7">
    <location>
        <begin position="181"/>
        <end position="203"/>
    </location>
</feature>
<dbReference type="Proteomes" id="UP000310636">
    <property type="component" value="Unassembled WGS sequence"/>
</dbReference>
<dbReference type="Gene3D" id="1.10.3720.10">
    <property type="entry name" value="MetI-like"/>
    <property type="match status" value="1"/>
</dbReference>
<keyword evidence="5 7" id="KW-1133">Transmembrane helix</keyword>
<dbReference type="InterPro" id="IPR035906">
    <property type="entry name" value="MetI-like_sf"/>
</dbReference>
<evidence type="ECO:0000256" key="4">
    <source>
        <dbReference type="ARBA" id="ARBA00022692"/>
    </source>
</evidence>
<dbReference type="EMBL" id="SSOB01000076">
    <property type="protein sequence ID" value="THF72632.1"/>
    <property type="molecule type" value="Genomic_DNA"/>
</dbReference>
<keyword evidence="10" id="KW-1185">Reference proteome</keyword>
<keyword evidence="4 7" id="KW-0812">Transmembrane</keyword>
<evidence type="ECO:0000256" key="6">
    <source>
        <dbReference type="ARBA" id="ARBA00023136"/>
    </source>
</evidence>
<evidence type="ECO:0000256" key="1">
    <source>
        <dbReference type="ARBA" id="ARBA00004651"/>
    </source>
</evidence>
<evidence type="ECO:0000256" key="2">
    <source>
        <dbReference type="ARBA" id="ARBA00022448"/>
    </source>
</evidence>
<evidence type="ECO:0000259" key="8">
    <source>
        <dbReference type="PROSITE" id="PS50928"/>
    </source>
</evidence>
<keyword evidence="3" id="KW-1003">Cell membrane</keyword>
<protein>
    <submittedName>
        <fullName evidence="9">Carbohydrate ABC transporter permease</fullName>
    </submittedName>
</protein>
<comment type="similarity">
    <text evidence="7">Belongs to the binding-protein-dependent transport system permease family.</text>
</comment>
<feature type="transmembrane region" description="Helical" evidence="7">
    <location>
        <begin position="108"/>
        <end position="127"/>
    </location>
</feature>
<dbReference type="CDD" id="cd06261">
    <property type="entry name" value="TM_PBP2"/>
    <property type="match status" value="1"/>
</dbReference>
<evidence type="ECO:0000256" key="3">
    <source>
        <dbReference type="ARBA" id="ARBA00022475"/>
    </source>
</evidence>
<evidence type="ECO:0000313" key="10">
    <source>
        <dbReference type="Proteomes" id="UP000310636"/>
    </source>
</evidence>
<dbReference type="SUPFAM" id="SSF161098">
    <property type="entry name" value="MetI-like"/>
    <property type="match status" value="1"/>
</dbReference>
<reference evidence="9 10" key="1">
    <citation type="submission" date="2019-04" db="EMBL/GenBank/DDBJ databases">
        <title>Cohnella sp. nov. isolated from preserved vegetables.</title>
        <authorList>
            <person name="Lin S.-Y."/>
            <person name="Hung M.-H."/>
            <person name="Young C.-C."/>
        </authorList>
    </citation>
    <scope>NUCLEOTIDE SEQUENCE [LARGE SCALE GENOMIC DNA]</scope>
    <source>
        <strain evidence="9 10">CC-MHH1044</strain>
    </source>
</reference>
<name>A0A4S4BF38_9BACL</name>
<evidence type="ECO:0000256" key="5">
    <source>
        <dbReference type="ARBA" id="ARBA00022989"/>
    </source>
</evidence>
<gene>
    <name evidence="9" type="ORF">E6C55_32515</name>
</gene>
<feature type="transmembrane region" description="Helical" evidence="7">
    <location>
        <begin position="12"/>
        <end position="33"/>
    </location>
</feature>
<dbReference type="GO" id="GO:0005886">
    <property type="term" value="C:plasma membrane"/>
    <property type="evidence" value="ECO:0007669"/>
    <property type="project" value="UniProtKB-SubCell"/>
</dbReference>
<dbReference type="Pfam" id="PF00528">
    <property type="entry name" value="BPD_transp_1"/>
    <property type="match status" value="1"/>
</dbReference>
<evidence type="ECO:0000256" key="7">
    <source>
        <dbReference type="RuleBase" id="RU363032"/>
    </source>
</evidence>
<feature type="transmembrane region" description="Helical" evidence="7">
    <location>
        <begin position="139"/>
        <end position="160"/>
    </location>
</feature>
<accession>A0A4S4BF38</accession>
<sequence>MKLTRGERIFEAANAALLTLVSLTMLYPLLYVLGLSLSAQDEVAAPRLLLMPLHPTLSSYAKIFAHPQLFDAYLMTIERTVLGLAAVLLLTSLTAYPLSRKTFPDRSFIMKLFVFSMLFNGGIIPTYLLIKNLGMLDTIWALVLPGAVTAFNLVVIRNFFESIPGEIMESARMDGAGEWRIFFRIVLPLSRPVLAVIALWTGVSHWNAWFDAMIYMQDTKHQVLQLFLRRTVIEASLSLTPGEEMNMARVTYTPETLKAATVMVVSAPILLIYPFVQRFFVKGILLGSVKG</sequence>
<feature type="domain" description="ABC transmembrane type-1" evidence="8">
    <location>
        <begin position="73"/>
        <end position="273"/>
    </location>
</feature>
<proteinExistence type="inferred from homology"/>
<dbReference type="PROSITE" id="PS50928">
    <property type="entry name" value="ABC_TM1"/>
    <property type="match status" value="1"/>
</dbReference>
<dbReference type="AlphaFoldDB" id="A0A4S4BF38"/>
<dbReference type="OrthoDB" id="9810086at2"/>
<comment type="caution">
    <text evidence="9">The sequence shown here is derived from an EMBL/GenBank/DDBJ whole genome shotgun (WGS) entry which is preliminary data.</text>
</comment>